<dbReference type="RefSeq" id="WP_092655201.1">
    <property type="nucleotide sequence ID" value="NZ_LT629732.1"/>
</dbReference>
<keyword evidence="3 7" id="KW-1133">Transmembrane helix</keyword>
<accession>A0A1H1VJN7</accession>
<gene>
    <name evidence="7" type="primary">mltG</name>
    <name evidence="8" type="ORF">SAMN04489717_4081</name>
</gene>
<dbReference type="AlphaFoldDB" id="A0A1H1VJN7"/>
<sequence>MSELGFQTSGRVRHRRGRGCVAVLVALAVIGGLGVVAVIKGRALLSDAFSVPDYTGSGQGQVVVQIEQGESSTDIADTLEQKDVVKSAEAFTRAARNDSRALSIQPGYYRLREQMAAKNALGLLLDPESRIMDRVTVPEGRRVSQIVSILSDKTKIPESEFEQALKDPSSLGLPKYARGKAEGMLFPATYDVDPGTTAASLLGDMVKRHNQVSAQLGLTDGTAQSDFDPLQVVTVASLVEAEARRPADFPKVARVIYNRVAKNQRLQLDSTVHYATNRYDTPSTTRAERANPSPYNTYVHPGLPPGPINSPGERALRAAIRPAEGSWMYFVTVNPDTGETKFATTLPEHERYVRQFQNWCRAHSDRC</sequence>
<comment type="catalytic activity">
    <reaction evidence="7">
        <text>a peptidoglycan chain = a peptidoglycan chain with N-acetyl-1,6-anhydromuramyl-[peptide] at the reducing end + a peptidoglycan chain with N-acetylglucosamine at the non-reducing end.</text>
        <dbReference type="EC" id="4.2.2.29"/>
    </reaction>
</comment>
<dbReference type="EMBL" id="LT629732">
    <property type="protein sequence ID" value="SDS84516.1"/>
    <property type="molecule type" value="Genomic_DNA"/>
</dbReference>
<dbReference type="GO" id="GO:0008932">
    <property type="term" value="F:lytic endotransglycosylase activity"/>
    <property type="evidence" value="ECO:0007669"/>
    <property type="project" value="UniProtKB-UniRule"/>
</dbReference>
<dbReference type="NCBIfam" id="TIGR00247">
    <property type="entry name" value="endolytic transglycosylase MltG"/>
    <property type="match status" value="1"/>
</dbReference>
<dbReference type="GO" id="GO:0009252">
    <property type="term" value="P:peptidoglycan biosynthetic process"/>
    <property type="evidence" value="ECO:0007669"/>
    <property type="project" value="UniProtKB-UniRule"/>
</dbReference>
<keyword evidence="5 7" id="KW-0456">Lyase</keyword>
<evidence type="ECO:0000313" key="8">
    <source>
        <dbReference type="EMBL" id="SDS84516.1"/>
    </source>
</evidence>
<evidence type="ECO:0000256" key="5">
    <source>
        <dbReference type="ARBA" id="ARBA00023239"/>
    </source>
</evidence>
<evidence type="ECO:0000256" key="3">
    <source>
        <dbReference type="ARBA" id="ARBA00022989"/>
    </source>
</evidence>
<evidence type="ECO:0000256" key="1">
    <source>
        <dbReference type="ARBA" id="ARBA00022475"/>
    </source>
</evidence>
<dbReference type="GO" id="GO:0071555">
    <property type="term" value="P:cell wall organization"/>
    <property type="evidence" value="ECO:0007669"/>
    <property type="project" value="UniProtKB-KW"/>
</dbReference>
<protein>
    <recommendedName>
        <fullName evidence="7">Endolytic murein transglycosylase</fullName>
        <ecNumber evidence="7">4.2.2.29</ecNumber>
    </recommendedName>
    <alternativeName>
        <fullName evidence="7">Peptidoglycan lytic transglycosylase</fullName>
    </alternativeName>
    <alternativeName>
        <fullName evidence="7">Peptidoglycan polymerization terminase</fullName>
    </alternativeName>
</protein>
<feature type="transmembrane region" description="Helical" evidence="7">
    <location>
        <begin position="20"/>
        <end position="39"/>
    </location>
</feature>
<reference evidence="8 9" key="1">
    <citation type="submission" date="2016-10" db="EMBL/GenBank/DDBJ databases">
        <authorList>
            <person name="de Groot N.N."/>
        </authorList>
    </citation>
    <scope>NUCLEOTIDE SEQUENCE [LARGE SCALE GENOMIC DNA]</scope>
    <source>
        <strain evidence="8 9">DSM 22024</strain>
    </source>
</reference>
<evidence type="ECO:0000313" key="9">
    <source>
        <dbReference type="Proteomes" id="UP000198983"/>
    </source>
</evidence>
<dbReference type="Proteomes" id="UP000198983">
    <property type="component" value="Chromosome I"/>
</dbReference>
<keyword evidence="2 7" id="KW-0812">Transmembrane</keyword>
<keyword evidence="4 7" id="KW-0472">Membrane</keyword>
<organism evidence="8 9">
    <name type="scientific">Actinopolymorpha singaporensis</name>
    <dbReference type="NCBI Taxonomy" id="117157"/>
    <lineage>
        <taxon>Bacteria</taxon>
        <taxon>Bacillati</taxon>
        <taxon>Actinomycetota</taxon>
        <taxon>Actinomycetes</taxon>
        <taxon>Propionibacteriales</taxon>
        <taxon>Actinopolymorphaceae</taxon>
        <taxon>Actinopolymorpha</taxon>
    </lineage>
</organism>
<comment type="subcellular location">
    <subcellularLocation>
        <location evidence="7">Cell membrane</location>
        <topology evidence="7">Single-pass membrane protein</topology>
    </subcellularLocation>
</comment>
<dbReference type="PANTHER" id="PTHR30518:SF2">
    <property type="entry name" value="ENDOLYTIC MUREIN TRANSGLYCOSYLASE"/>
    <property type="match status" value="1"/>
</dbReference>
<dbReference type="EC" id="4.2.2.29" evidence="7"/>
<comment type="function">
    <text evidence="7">Functions as a peptidoglycan terminase that cleaves nascent peptidoglycan strands endolytically to terminate their elongation.</text>
</comment>
<dbReference type="STRING" id="117157.SAMN04489717_4081"/>
<dbReference type="HAMAP" id="MF_02065">
    <property type="entry name" value="MltG"/>
    <property type="match status" value="1"/>
</dbReference>
<keyword evidence="1 7" id="KW-1003">Cell membrane</keyword>
<dbReference type="GO" id="GO:0005886">
    <property type="term" value="C:plasma membrane"/>
    <property type="evidence" value="ECO:0007669"/>
    <property type="project" value="UniProtKB-SubCell"/>
</dbReference>
<dbReference type="Gene3D" id="3.30.1490.480">
    <property type="entry name" value="Endolytic murein transglycosylase"/>
    <property type="match status" value="1"/>
</dbReference>
<feature type="site" description="Important for catalytic activity" evidence="7">
    <location>
        <position position="242"/>
    </location>
</feature>
<dbReference type="PANTHER" id="PTHR30518">
    <property type="entry name" value="ENDOLYTIC MUREIN TRANSGLYCOSYLASE"/>
    <property type="match status" value="1"/>
</dbReference>
<dbReference type="Gene3D" id="3.30.160.60">
    <property type="entry name" value="Classic Zinc Finger"/>
    <property type="match status" value="1"/>
</dbReference>
<keyword evidence="6 7" id="KW-0961">Cell wall biogenesis/degradation</keyword>
<dbReference type="Pfam" id="PF02618">
    <property type="entry name" value="YceG"/>
    <property type="match status" value="1"/>
</dbReference>
<comment type="similarity">
    <text evidence="7">Belongs to the transglycosylase MltG family.</text>
</comment>
<proteinExistence type="inferred from homology"/>
<evidence type="ECO:0000256" key="2">
    <source>
        <dbReference type="ARBA" id="ARBA00022692"/>
    </source>
</evidence>
<dbReference type="InterPro" id="IPR003770">
    <property type="entry name" value="MLTG-like"/>
</dbReference>
<evidence type="ECO:0000256" key="6">
    <source>
        <dbReference type="ARBA" id="ARBA00023316"/>
    </source>
</evidence>
<name>A0A1H1VJN7_9ACTN</name>
<evidence type="ECO:0000256" key="4">
    <source>
        <dbReference type="ARBA" id="ARBA00023136"/>
    </source>
</evidence>
<dbReference type="CDD" id="cd08010">
    <property type="entry name" value="MltG_like"/>
    <property type="match status" value="1"/>
</dbReference>
<evidence type="ECO:0000256" key="7">
    <source>
        <dbReference type="HAMAP-Rule" id="MF_02065"/>
    </source>
</evidence>
<dbReference type="OrthoDB" id="9814591at2"/>
<keyword evidence="9" id="KW-1185">Reference proteome</keyword>